<organism evidence="1 2">
    <name type="scientific">Desulfotignum phosphitoxidans DSM 13687</name>
    <dbReference type="NCBI Taxonomy" id="1286635"/>
    <lineage>
        <taxon>Bacteria</taxon>
        <taxon>Pseudomonadati</taxon>
        <taxon>Thermodesulfobacteriota</taxon>
        <taxon>Desulfobacteria</taxon>
        <taxon>Desulfobacterales</taxon>
        <taxon>Desulfobacteraceae</taxon>
        <taxon>Desulfotignum</taxon>
    </lineage>
</organism>
<evidence type="ECO:0000313" key="2">
    <source>
        <dbReference type="Proteomes" id="UP000014216"/>
    </source>
</evidence>
<gene>
    <name evidence="1" type="ORF">Dpo_6c00410</name>
</gene>
<protein>
    <submittedName>
        <fullName evidence="1">Uncharacterized protein</fullName>
    </submittedName>
</protein>
<name>S0G3N4_9BACT</name>
<sequence>MKLSLCKLPLHESVADCLQTRPIDDCHEQTELCRTQALINRGIKDFSGAYMAVKYVAGHMDKYPDTIGADTVNTLTGLIRSPRFEKQKQSYFLFHEAAEALIRLAARVKEPLSKSIIQALNDILYTSHGKRLRAVNQALGELPWEPAASDPWVMDPLSVLPVDLNGLVPGSAAELKQTRWQGRSLIINTSGTACVVLKFATSADNITDLAREAAWLTRLQSSGGDMAAGGFDTPVPIEYKGHRVFTITSDLPGDTPSFLYKQHCIAFSPCPGYYEYPNDPGCLQPMSWTRDVFIKNARILGQMTVKGIVHTALIPLFHNRVQQRRRNDQGAYLWEHAGRLDQWLDSCQYPNFARSGPRDFEHIEQIDTGAGLRHYIGEHLLSFILVIGSVFRNKAPDRRGLTPDATPEDTRDLFDGAAFESMIADVSENYFKGLCKTGLPQELLQTIPRLTRALIQTMGYDEHMEEVLRIQDQNRMAEEQYHQFLYQRGVKIIPPKGQTDILLSTGPHLGGFNQSISVPELIEYLFRFSALAVSHCFLNGKRMSG</sequence>
<dbReference type="AlphaFoldDB" id="S0G3N4"/>
<dbReference type="PATRIC" id="fig|1286635.3.peg.2909"/>
<reference evidence="1 2" key="1">
    <citation type="journal article" date="2013" name="Genome Announc.">
        <title>Draft Genome Sequence of Desulfotignum phosphitoxidans DSM 13687 Strain FiPS-3.</title>
        <authorList>
            <person name="Poehlein A."/>
            <person name="Daniel R."/>
            <person name="Simeonova D.D."/>
        </authorList>
    </citation>
    <scope>NUCLEOTIDE SEQUENCE [LARGE SCALE GENOMIC DNA]</scope>
    <source>
        <strain evidence="1 2">DSM 13687</strain>
    </source>
</reference>
<accession>S0G3N4</accession>
<dbReference type="Proteomes" id="UP000014216">
    <property type="component" value="Unassembled WGS sequence"/>
</dbReference>
<keyword evidence="2" id="KW-1185">Reference proteome</keyword>
<proteinExistence type="predicted"/>
<dbReference type="NCBIfam" id="NF033874">
    <property type="entry name" value="SidJ_rel_pseudo"/>
    <property type="match status" value="1"/>
</dbReference>
<comment type="caution">
    <text evidence="1">The sequence shown here is derived from an EMBL/GenBank/DDBJ whole genome shotgun (WGS) entry which is preliminary data.</text>
</comment>
<dbReference type="EMBL" id="APJX01000006">
    <property type="protein sequence ID" value="EMS78842.1"/>
    <property type="molecule type" value="Genomic_DNA"/>
</dbReference>
<evidence type="ECO:0000313" key="1">
    <source>
        <dbReference type="EMBL" id="EMS78842.1"/>
    </source>
</evidence>